<keyword evidence="2" id="KW-1185">Reference proteome</keyword>
<dbReference type="EMBL" id="SBLB01000001">
    <property type="protein sequence ID" value="RYC70836.1"/>
    <property type="molecule type" value="Genomic_DNA"/>
</dbReference>
<comment type="caution">
    <text evidence="1">The sequence shown here is derived from an EMBL/GenBank/DDBJ whole genome shotgun (WGS) entry which is preliminary data.</text>
</comment>
<reference evidence="1 2" key="1">
    <citation type="submission" date="2019-01" db="EMBL/GenBank/DDBJ databases">
        <title>Spirosoma flava sp. nov., a propanil-degrading bacterium isolated from herbicide-contaminated soil.</title>
        <authorList>
            <person name="Zhang L."/>
            <person name="Jiang J.-D."/>
        </authorList>
    </citation>
    <scope>NUCLEOTIDE SEQUENCE [LARGE SCALE GENOMIC DNA]</scope>
    <source>
        <strain evidence="1 2">TY50</strain>
    </source>
</reference>
<proteinExistence type="predicted"/>
<dbReference type="Proteomes" id="UP000290407">
    <property type="component" value="Unassembled WGS sequence"/>
</dbReference>
<gene>
    <name evidence="1" type="ORF">EQG79_01410</name>
</gene>
<accession>A0A4Q2UND3</accession>
<evidence type="ECO:0000313" key="2">
    <source>
        <dbReference type="Proteomes" id="UP000290407"/>
    </source>
</evidence>
<organism evidence="1 2">
    <name type="scientific">Spirosoma sordidisoli</name>
    <dbReference type="NCBI Taxonomy" id="2502893"/>
    <lineage>
        <taxon>Bacteria</taxon>
        <taxon>Pseudomonadati</taxon>
        <taxon>Bacteroidota</taxon>
        <taxon>Cytophagia</taxon>
        <taxon>Cytophagales</taxon>
        <taxon>Cytophagaceae</taxon>
        <taxon>Spirosoma</taxon>
    </lineage>
</organism>
<dbReference type="RefSeq" id="WP_129599284.1">
    <property type="nucleotide sequence ID" value="NZ_SBLB01000001.1"/>
</dbReference>
<evidence type="ECO:0000313" key="1">
    <source>
        <dbReference type="EMBL" id="RYC70836.1"/>
    </source>
</evidence>
<dbReference type="AlphaFoldDB" id="A0A4Q2UND3"/>
<protein>
    <submittedName>
        <fullName evidence="1">Uncharacterized protein</fullName>
    </submittedName>
</protein>
<sequence>MSQVKPDDVMKITFHVMQDGKPVAKEVKMTRQHFIDYNAKPKKKWADMYEMIVRDKAYISITDLSNSN</sequence>
<name>A0A4Q2UND3_9BACT</name>